<dbReference type="AlphaFoldDB" id="A0AAC9YVX2"/>
<dbReference type="EMBL" id="CP016778">
    <property type="protein sequence ID" value="ASY22188.1"/>
    <property type="molecule type" value="Genomic_DNA"/>
</dbReference>
<proteinExistence type="predicted"/>
<dbReference type="Proteomes" id="UP000217194">
    <property type="component" value="Chromosome"/>
</dbReference>
<evidence type="ECO:0000313" key="1">
    <source>
        <dbReference type="EMBL" id="ASY22188.1"/>
    </source>
</evidence>
<protein>
    <submittedName>
        <fullName evidence="1">Uncharacterized protein</fullName>
    </submittedName>
</protein>
<organism evidence="1 2">
    <name type="scientific">Candidatus Planktophila versatilis</name>
    <dbReference type="NCBI Taxonomy" id="1884905"/>
    <lineage>
        <taxon>Bacteria</taxon>
        <taxon>Bacillati</taxon>
        <taxon>Actinomycetota</taxon>
        <taxon>Actinomycetes</taxon>
        <taxon>Candidatus Nanopelagicales</taxon>
        <taxon>Candidatus Nanopelagicaceae</taxon>
        <taxon>Candidatus Planktophila</taxon>
    </lineage>
</organism>
<accession>A0AAC9YVX2</accession>
<sequence>MKTWDTKNMRKVPKGYICLLIGISIVIVSVSTAQAQNKSDLKVMKDCEAINETYDNASFFLYLKAPLSKNRDLARVEIDKEQLTPGQVLIDCDKIDMKTWKAMKKDYISAIKSANTELKSIVTKYKFLPTVTLTCEMKGKITKVESTSPKCPKGYKELYKQ</sequence>
<evidence type="ECO:0000313" key="2">
    <source>
        <dbReference type="Proteomes" id="UP000217194"/>
    </source>
</evidence>
<name>A0AAC9YVX2_9ACTN</name>
<reference evidence="1 2" key="1">
    <citation type="submission" date="2016-07" db="EMBL/GenBank/DDBJ databases">
        <title>High microdiversification within the ubiquitous acI lineage of Actinobacteria.</title>
        <authorList>
            <person name="Neuenschwander S.M."/>
            <person name="Salcher M."/>
            <person name="Ghai R."/>
            <person name="Pernthaler J."/>
        </authorList>
    </citation>
    <scope>NUCLEOTIDE SEQUENCE [LARGE SCALE GENOMIC DNA]</scope>
    <source>
        <strain evidence="1">MMS-IIB-76</strain>
    </source>
</reference>
<gene>
    <name evidence="1" type="ORF">A1sIIB76_00980</name>
</gene>